<accession>A0ACC2AM24</accession>
<gene>
    <name evidence="1" type="ORF">O6H91_20G000500</name>
</gene>
<name>A0ACC2AM24_DIPCM</name>
<sequence>MDEQSVEVLVQAWRTTNVYEDRVNLLKEASTFTPVCNAAMHCMARALAVFWEENDPSEMQHCEWRASIIAVARSQLSSSQATIDIVINYITFAHKASMWLVDAMSTFEASSLSKDSSIHSIFELQLELFTFICQLAANITDCTELTNGPLVSEVEIFVKDSFNLVKLFCLRDKMLQNLRENLLRVGQELISRIVKLVIVYRKRVCASATNNETLLVPFSTSRDNEKLLALTLDGSSIVKSAVENLTELGSICVSNVGTAIGLFNVSWKGITALLQSDVGQRVLASFIDVSKIIEILISHALQFIRQGAETGLMQQSDVSSKNFWISSKFFLYHALKIACCYPCEAFRVHKEIIGCASKVMGLLVTLPKDNLLLQELAETLNGTIAPISYALLCALLNANEINDRDKVQVIDALTADEGLEDPLDTEETSVHFAERNILYNIFVTTGTEMSRKLIAAGRLCMYLNLLQVSYGFSMDIAWELSKRLNWLLSSLSGEVLYVYLFQIRCISVTTEVSAKPSWQLMFVSIMQALKTFAIVTASSLEAWREIEGFLFLNALHPNAICRDLVLDLWYFILRHSTPDLVRSHSEALSLLFESISSRECYLSDSYRERMAKIISMIVKATPDTGLSWLIQLASGKNSFLSQLSIMAVSCVLQESLYSSYVYNGLVKQGNSQFLTSYVDTARLLAELSEAKFASNLNAQKMNVNRLLEVLPGCENKQIAQRIIDLTVDGIRFDLLDLKENLEHDFINTILKVLALVLDVRLNAKGDNFRDRWTSLMDHLIQAAKHVKADKFKPTLACLLAVLSEIPFLGGEYDAVSELYHEALKERHWALVHAGLDSFGHFATRTSCSELWRFVPLDAALSHDTKTGSILNEEGFTDALRVFLEKELAQTSSAVTDVDLVQMLKECNLHRQVLIQTLDRINILELNVVDLDTHVESNSSSFEDARKAMQLLQEGFSVLREKFNFWLEDTNQYTQELDWFHVQIADFMDEITIFQKSKFQRLG</sequence>
<comment type="caution">
    <text evidence="1">The sequence shown here is derived from an EMBL/GenBank/DDBJ whole genome shotgun (WGS) entry which is preliminary data.</text>
</comment>
<organism evidence="1 2">
    <name type="scientific">Diphasiastrum complanatum</name>
    <name type="common">Issler's clubmoss</name>
    <name type="synonym">Lycopodium complanatum</name>
    <dbReference type="NCBI Taxonomy" id="34168"/>
    <lineage>
        <taxon>Eukaryota</taxon>
        <taxon>Viridiplantae</taxon>
        <taxon>Streptophyta</taxon>
        <taxon>Embryophyta</taxon>
        <taxon>Tracheophyta</taxon>
        <taxon>Lycopodiopsida</taxon>
        <taxon>Lycopodiales</taxon>
        <taxon>Lycopodiaceae</taxon>
        <taxon>Lycopodioideae</taxon>
        <taxon>Diphasiastrum</taxon>
    </lineage>
</organism>
<dbReference type="Proteomes" id="UP001162992">
    <property type="component" value="Chromosome 20"/>
</dbReference>
<keyword evidence="2" id="KW-1185">Reference proteome</keyword>
<proteinExistence type="predicted"/>
<protein>
    <submittedName>
        <fullName evidence="1">Uncharacterized protein</fullName>
    </submittedName>
</protein>
<reference evidence="2" key="1">
    <citation type="journal article" date="2024" name="Proc. Natl. Acad. Sci. U.S.A.">
        <title>Extraordinary preservation of gene collinearity over three hundred million years revealed in homosporous lycophytes.</title>
        <authorList>
            <person name="Li C."/>
            <person name="Wickell D."/>
            <person name="Kuo L.Y."/>
            <person name="Chen X."/>
            <person name="Nie B."/>
            <person name="Liao X."/>
            <person name="Peng D."/>
            <person name="Ji J."/>
            <person name="Jenkins J."/>
            <person name="Williams M."/>
            <person name="Shu S."/>
            <person name="Plott C."/>
            <person name="Barry K."/>
            <person name="Rajasekar S."/>
            <person name="Grimwood J."/>
            <person name="Han X."/>
            <person name="Sun S."/>
            <person name="Hou Z."/>
            <person name="He W."/>
            <person name="Dai G."/>
            <person name="Sun C."/>
            <person name="Schmutz J."/>
            <person name="Leebens-Mack J.H."/>
            <person name="Li F.W."/>
            <person name="Wang L."/>
        </authorList>
    </citation>
    <scope>NUCLEOTIDE SEQUENCE [LARGE SCALE GENOMIC DNA]</scope>
    <source>
        <strain evidence="2">cv. PW_Plant_1</strain>
    </source>
</reference>
<dbReference type="EMBL" id="CM055111">
    <property type="protein sequence ID" value="KAJ7518605.1"/>
    <property type="molecule type" value="Genomic_DNA"/>
</dbReference>
<evidence type="ECO:0000313" key="1">
    <source>
        <dbReference type="EMBL" id="KAJ7518605.1"/>
    </source>
</evidence>
<evidence type="ECO:0000313" key="2">
    <source>
        <dbReference type="Proteomes" id="UP001162992"/>
    </source>
</evidence>